<dbReference type="Gene3D" id="2.40.50.140">
    <property type="entry name" value="Nucleic acid-binding proteins"/>
    <property type="match status" value="1"/>
</dbReference>
<dbReference type="Pfam" id="PF09329">
    <property type="entry name" value="zf-primase"/>
    <property type="match status" value="1"/>
</dbReference>
<evidence type="ECO:0000256" key="9">
    <source>
        <dbReference type="SAM" id="MobiDB-lite"/>
    </source>
</evidence>
<dbReference type="InterPro" id="IPR015408">
    <property type="entry name" value="Znf_Mcm10/DnaG"/>
</dbReference>
<evidence type="ECO:0000313" key="11">
    <source>
        <dbReference type="EMBL" id="CAD7252738.1"/>
    </source>
</evidence>
<evidence type="ECO:0000256" key="5">
    <source>
        <dbReference type="ARBA" id="ARBA00022723"/>
    </source>
</evidence>
<dbReference type="InterPro" id="IPR040184">
    <property type="entry name" value="Mcm10"/>
</dbReference>
<dbReference type="GO" id="GO:0003688">
    <property type="term" value="F:DNA replication origin binding"/>
    <property type="evidence" value="ECO:0007669"/>
    <property type="project" value="TreeGrafter"/>
</dbReference>
<sequence>MDPQKDAILDELLKEFHGSDGDDDCDNKGDGVVQIVKPVSGKDLQKQTLSAADIDSDEEAALEIIESNSENEDMPKETGNSLDKGRREGVNESGGDTDALDTLVGLLDEDEFSKDDMMQGGMRNSLDPLPDKRCPSTKKSSTGRCGKTELSELNFKGEQGSSHAPDEDPDEELNQELKELQRKMEEIQRKLQNRKGQETDDQKNNLSKSGSNTPDEVRMASSRTTEVLDSLPDASNSKAVKRVIPAEESKRLLEKLSQKKVLKREEEPRLPTKEELGFLDSSDEEEERCPLESRYNAFGKDVKKRIAHQAAEKKSREIDKQMAVLERTKRVIVHNETKQVKSGNSKILVSGSDSGFLEQFSGIRVTNPIISSVDLQGRMYGKHLVRLGLIKGHIIKGSSIDIEGDWVTIGVLISKSDSKQLISEAWPLPCDFGFQGNPYRIWNLNDLHDCTQMVSLFLFGKAHKNLWKTSVGTVVGLLNPSIMESHANDNNQNVVATLSINDENRALLIGTSKDLGICRARKTNGTPCTMPVNKSQCEFCTYHLQTQYKKSALKRSELQSTFSGVEPKHRKRPNNQASGNAQIYCTGSIQSPPRERARGKFNLGSLKMKQEAQKILNMEKEKAGRLKHLNESEFKALSKAKEGLADMLVVPNAGSRNLLRHLSQEFEPTALSGLTAKEKSLTPRELLNKHSEKLKDTLKPAMPQLGRGLLPGQLVDLDIYKISSPDAKRRAIQLVKKKGTLGKVNPNSIRKSPTDEQKAKVIQKVNEDLGPDSNSKPAEVYMSQLMPGKQMSAEDLKAIMSARSRHTDLVSAAEAQAAEKYFDDLEKKENVEQKMLEIWEVPTTVVVCSKCNYRAFTQSDLCRAQGHAIKRMKANKRWFKCKKCGKRTIAFDRIPSKPCKQCAESSWERCPMGKERQGPKLESEILSIRGTEQKFIGGFNAGELNINI</sequence>
<organism evidence="11">
    <name type="scientific">Darwinula stevensoni</name>
    <dbReference type="NCBI Taxonomy" id="69355"/>
    <lineage>
        <taxon>Eukaryota</taxon>
        <taxon>Metazoa</taxon>
        <taxon>Ecdysozoa</taxon>
        <taxon>Arthropoda</taxon>
        <taxon>Crustacea</taxon>
        <taxon>Oligostraca</taxon>
        <taxon>Ostracoda</taxon>
        <taxon>Podocopa</taxon>
        <taxon>Podocopida</taxon>
        <taxon>Darwinulocopina</taxon>
        <taxon>Darwinuloidea</taxon>
        <taxon>Darwinulidae</taxon>
        <taxon>Darwinula</taxon>
    </lineage>
</organism>
<evidence type="ECO:0000256" key="8">
    <source>
        <dbReference type="ARBA" id="ARBA00023242"/>
    </source>
</evidence>
<dbReference type="PANTHER" id="PTHR13454">
    <property type="entry name" value="PROTEIN MCM10 HOMOLOG"/>
    <property type="match status" value="1"/>
</dbReference>
<dbReference type="GO" id="GO:0008270">
    <property type="term" value="F:zinc ion binding"/>
    <property type="evidence" value="ECO:0007669"/>
    <property type="project" value="UniProtKB-KW"/>
</dbReference>
<keyword evidence="7" id="KW-0862">Zinc</keyword>
<comment type="subcellular location">
    <subcellularLocation>
        <location evidence="1">Nucleus</location>
    </subcellularLocation>
</comment>
<dbReference type="GO" id="GO:0006270">
    <property type="term" value="P:DNA replication initiation"/>
    <property type="evidence" value="ECO:0007669"/>
    <property type="project" value="InterPro"/>
</dbReference>
<dbReference type="InterPro" id="IPR012340">
    <property type="entry name" value="NA-bd_OB-fold"/>
</dbReference>
<evidence type="ECO:0000256" key="7">
    <source>
        <dbReference type="ARBA" id="ARBA00022833"/>
    </source>
</evidence>
<dbReference type="Pfam" id="PF09332">
    <property type="entry name" value="Mcm10"/>
    <property type="match status" value="1"/>
</dbReference>
<keyword evidence="12" id="KW-1185">Reference proteome</keyword>
<proteinExistence type="inferred from homology"/>
<dbReference type="Pfam" id="PF22379">
    <property type="entry name" value="OB_MCM10"/>
    <property type="match status" value="1"/>
</dbReference>
<feature type="region of interest" description="Disordered" evidence="9">
    <location>
        <begin position="561"/>
        <end position="580"/>
    </location>
</feature>
<evidence type="ECO:0000259" key="10">
    <source>
        <dbReference type="SMART" id="SM01280"/>
    </source>
</evidence>
<dbReference type="Pfam" id="PF24863">
    <property type="entry name" value="zf-CCCH_Mcm10"/>
    <property type="match status" value="1"/>
</dbReference>
<gene>
    <name evidence="11" type="ORF">DSTB1V02_LOCUS12493</name>
</gene>
<evidence type="ECO:0000256" key="3">
    <source>
        <dbReference type="ARBA" id="ARBA00017770"/>
    </source>
</evidence>
<keyword evidence="5" id="KW-0479">Metal-binding</keyword>
<dbReference type="SMART" id="SM01280">
    <property type="entry name" value="Mcm10"/>
    <property type="match status" value="1"/>
</dbReference>
<evidence type="ECO:0000256" key="6">
    <source>
        <dbReference type="ARBA" id="ARBA00022771"/>
    </source>
</evidence>
<feature type="compositionally biased region" description="Basic and acidic residues" evidence="9">
    <location>
        <begin position="175"/>
        <end position="203"/>
    </location>
</feature>
<accession>A0A7R9AEW4</accession>
<dbReference type="InterPro" id="IPR055065">
    <property type="entry name" value="OB_MCM10"/>
</dbReference>
<feature type="domain" description="Replication factor Mcm10 C-terminal" evidence="10">
    <location>
        <begin position="608"/>
        <end position="938"/>
    </location>
</feature>
<feature type="region of interest" description="Disordered" evidence="9">
    <location>
        <begin position="64"/>
        <end position="239"/>
    </location>
</feature>
<name>A0A7R9AEW4_9CRUS</name>
<dbReference type="PANTHER" id="PTHR13454:SF11">
    <property type="entry name" value="PROTEIN MCM10 HOMOLOG"/>
    <property type="match status" value="1"/>
</dbReference>
<dbReference type="InterPro" id="IPR056791">
    <property type="entry name" value="Znf_Mcm10_C"/>
</dbReference>
<feature type="compositionally biased region" description="Polar residues" evidence="9">
    <location>
        <begin position="204"/>
        <end position="214"/>
    </location>
</feature>
<dbReference type="InterPro" id="IPR015411">
    <property type="entry name" value="Rep_factor_Mcm10_C"/>
</dbReference>
<evidence type="ECO:0000256" key="2">
    <source>
        <dbReference type="ARBA" id="ARBA00009679"/>
    </source>
</evidence>
<dbReference type="OrthoDB" id="273123at2759"/>
<comment type="similarity">
    <text evidence="2">Belongs to the MCM10 family.</text>
</comment>
<evidence type="ECO:0000313" key="12">
    <source>
        <dbReference type="Proteomes" id="UP000677054"/>
    </source>
</evidence>
<evidence type="ECO:0000256" key="1">
    <source>
        <dbReference type="ARBA" id="ARBA00004123"/>
    </source>
</evidence>
<dbReference type="GO" id="GO:0003697">
    <property type="term" value="F:single-stranded DNA binding"/>
    <property type="evidence" value="ECO:0007669"/>
    <property type="project" value="InterPro"/>
</dbReference>
<protein>
    <recommendedName>
        <fullName evidence="3">Protein MCM10 homolog</fullName>
    </recommendedName>
</protein>
<dbReference type="Proteomes" id="UP000677054">
    <property type="component" value="Unassembled WGS sequence"/>
</dbReference>
<keyword evidence="4" id="KW-0235">DNA replication</keyword>
<reference evidence="11" key="1">
    <citation type="submission" date="2020-11" db="EMBL/GenBank/DDBJ databases">
        <authorList>
            <person name="Tran Van P."/>
        </authorList>
    </citation>
    <scope>NUCLEOTIDE SEQUENCE</scope>
</reference>
<dbReference type="EMBL" id="CAJPEV010004780">
    <property type="protein sequence ID" value="CAG0902298.1"/>
    <property type="molecule type" value="Genomic_DNA"/>
</dbReference>
<dbReference type="AlphaFoldDB" id="A0A7R9AEW4"/>
<evidence type="ECO:0000256" key="4">
    <source>
        <dbReference type="ARBA" id="ARBA00022705"/>
    </source>
</evidence>
<keyword evidence="8" id="KW-0539">Nucleus</keyword>
<keyword evidence="6" id="KW-0863">Zinc-finger</keyword>
<feature type="compositionally biased region" description="Polar residues" evidence="9">
    <location>
        <begin position="221"/>
        <end position="238"/>
    </location>
</feature>
<dbReference type="GO" id="GO:0043596">
    <property type="term" value="C:nuclear replication fork"/>
    <property type="evidence" value="ECO:0007669"/>
    <property type="project" value="TreeGrafter"/>
</dbReference>
<dbReference type="EMBL" id="LR904297">
    <property type="protein sequence ID" value="CAD7252738.1"/>
    <property type="molecule type" value="Genomic_DNA"/>
</dbReference>